<reference evidence="5" key="1">
    <citation type="journal article" date="2019" name="Int. J. Syst. Evol. Microbiol.">
        <title>The Global Catalogue of Microorganisms (GCM) 10K type strain sequencing project: providing services to taxonomists for standard genome sequencing and annotation.</title>
        <authorList>
            <consortium name="The Broad Institute Genomics Platform"/>
            <consortium name="The Broad Institute Genome Sequencing Center for Infectious Disease"/>
            <person name="Wu L."/>
            <person name="Ma J."/>
        </authorList>
    </citation>
    <scope>NUCLEOTIDE SEQUENCE [LARGE SCALE GENOMIC DNA]</scope>
    <source>
        <strain evidence="5">NCAIM B.01391</strain>
    </source>
</reference>
<evidence type="ECO:0000259" key="3">
    <source>
        <dbReference type="Pfam" id="PF06808"/>
    </source>
</evidence>
<dbReference type="InterPro" id="IPR011853">
    <property type="entry name" value="TRAP_DctM-Dct_fused"/>
</dbReference>
<evidence type="ECO:0000256" key="1">
    <source>
        <dbReference type="RuleBase" id="RU369079"/>
    </source>
</evidence>
<feature type="domain" description="TRAP C4-dicarboxylate transport system permease DctM subunit" evidence="3">
    <location>
        <begin position="139"/>
        <end position="409"/>
    </location>
</feature>
<proteinExistence type="predicted"/>
<evidence type="ECO:0000313" key="5">
    <source>
        <dbReference type="Proteomes" id="UP001596053"/>
    </source>
</evidence>
<keyword evidence="2" id="KW-0472">Membrane</keyword>
<dbReference type="EMBL" id="JBHSLW010000023">
    <property type="protein sequence ID" value="MFC5420911.1"/>
    <property type="molecule type" value="Genomic_DNA"/>
</dbReference>
<feature type="transmembrane region" description="Helical" evidence="2">
    <location>
        <begin position="98"/>
        <end position="118"/>
    </location>
</feature>
<feature type="transmembrane region" description="Helical" evidence="2">
    <location>
        <begin position="196"/>
        <end position="217"/>
    </location>
</feature>
<feature type="domain" description="TRAP C4-dicarboxylate transport system permease DctM subunit" evidence="3">
    <location>
        <begin position="419"/>
        <end position="639"/>
    </location>
</feature>
<evidence type="ECO:0000256" key="2">
    <source>
        <dbReference type="SAM" id="Phobius"/>
    </source>
</evidence>
<feature type="transmembrane region" description="Helical" evidence="2">
    <location>
        <begin position="529"/>
        <end position="549"/>
    </location>
</feature>
<feature type="transmembrane region" description="Helical" evidence="2">
    <location>
        <begin position="317"/>
        <end position="343"/>
    </location>
</feature>
<dbReference type="InterPro" id="IPR010656">
    <property type="entry name" value="DctM"/>
</dbReference>
<protein>
    <submittedName>
        <fullName evidence="4">TRAP transporter permease</fullName>
    </submittedName>
</protein>
<comment type="subcellular location">
    <subcellularLocation>
        <location evidence="1">Cell inner membrane</location>
        <topology evidence="1">Multi-pass membrane protein</topology>
    </subcellularLocation>
</comment>
<sequence>MANQPSAAELARLEEELDPEMAFRKVPHGTALIVGGLLLALSAFHYYTAGFGLLRETTHRGIHLAFVLGLIFLVFSGRKSDAGTVHASTFWRPGGVPLHDWICAAAVAVSSLYVPYIFEDLVFRVGNPSTLDVVMGTITIVLMIEATRRAIGWGLPLIALFAMVYAIFGPWFPGIFLHPGATWSVLVNHLYLTSQGVYGVALGVVATYVFHFVLFGVLATRIGLGRLFLGVAAAVAGRFAGGPAKVSIFGSALFGMISGSSVANTVTVGSLTIPMMIRLGYQRHFAAAVESTAATGGQITPPIMGAAAFLMVEFLNLPYATIVIAAVIPAFMHFFGVLMQVHFEARRNGMRGMTDAEAPKLKEVFARDWPTIAPLFGLIVVLFTGYTPYLAAFWGITGCMLVGLAHYRAASALAFALAIGIAAPTEFLRVPGVNAAFTLAAFAVMAHGVLLKSAEGRKRVNDMVDAFILGAKYAIGVGAAAATVGIIVGVVTLTGVGFKISWIVTSLADQWAKGVLDLVPFLPFDVKTATLFFTLLLTGIVCILLGCGVPTTANYIIMVTVAAPALGMLGVNPLVAHFFVFYYGVLADVTPPVAIAAYAGASMAGADPFKTGNTAFRLALGKVLVPFVFVFSPSMLIMVPSFTWTELIGSTAACLASITLLSATFSGWLLAPLAMWERVILGIAALPLILATPTSVAIGLVLAAPVLLRQALARRAALMAA</sequence>
<organism evidence="4 5">
    <name type="scientific">Bosea eneae</name>
    <dbReference type="NCBI Taxonomy" id="151454"/>
    <lineage>
        <taxon>Bacteria</taxon>
        <taxon>Pseudomonadati</taxon>
        <taxon>Pseudomonadota</taxon>
        <taxon>Alphaproteobacteria</taxon>
        <taxon>Hyphomicrobiales</taxon>
        <taxon>Boseaceae</taxon>
        <taxon>Bosea</taxon>
    </lineage>
</organism>
<dbReference type="PANTHER" id="PTHR43849">
    <property type="entry name" value="BLL3936 PROTEIN"/>
    <property type="match status" value="1"/>
</dbReference>
<feature type="transmembrane region" description="Helical" evidence="2">
    <location>
        <begin position="648"/>
        <end position="671"/>
    </location>
</feature>
<name>A0ABW0ITD5_9HYPH</name>
<feature type="transmembrane region" description="Helical" evidence="2">
    <location>
        <begin position="556"/>
        <end position="583"/>
    </location>
</feature>
<gene>
    <name evidence="4" type="ORF">ACFPOB_15240</name>
</gene>
<keyword evidence="1" id="KW-0813">Transport</keyword>
<feature type="transmembrane region" description="Helical" evidence="2">
    <location>
        <begin position="473"/>
        <end position="498"/>
    </location>
</feature>
<feature type="transmembrane region" description="Helical" evidence="2">
    <location>
        <begin position="224"/>
        <end position="241"/>
    </location>
</feature>
<keyword evidence="1" id="KW-0997">Cell inner membrane</keyword>
<dbReference type="NCBIfam" id="TIGR02123">
    <property type="entry name" value="TRAP_fused"/>
    <property type="match status" value="1"/>
</dbReference>
<feature type="transmembrane region" description="Helical" evidence="2">
    <location>
        <begin position="153"/>
        <end position="176"/>
    </location>
</feature>
<feature type="transmembrane region" description="Helical" evidence="2">
    <location>
        <begin position="589"/>
        <end position="606"/>
    </location>
</feature>
<feature type="transmembrane region" description="Helical" evidence="2">
    <location>
        <begin position="618"/>
        <end position="642"/>
    </location>
</feature>
<dbReference type="RefSeq" id="WP_377799269.1">
    <property type="nucleotide sequence ID" value="NZ_JBHSLW010000023.1"/>
</dbReference>
<feature type="transmembrane region" description="Helical" evidence="2">
    <location>
        <begin position="435"/>
        <end position="452"/>
    </location>
</feature>
<feature type="transmembrane region" description="Helical" evidence="2">
    <location>
        <begin position="61"/>
        <end position="77"/>
    </location>
</feature>
<keyword evidence="2" id="KW-0812">Transmembrane</keyword>
<evidence type="ECO:0000313" key="4">
    <source>
        <dbReference type="EMBL" id="MFC5420911.1"/>
    </source>
</evidence>
<feature type="transmembrane region" description="Helical" evidence="2">
    <location>
        <begin position="31"/>
        <end position="49"/>
    </location>
</feature>
<keyword evidence="2" id="KW-1133">Transmembrane helix</keyword>
<dbReference type="Pfam" id="PF06808">
    <property type="entry name" value="DctM"/>
    <property type="match status" value="2"/>
</dbReference>
<feature type="transmembrane region" description="Helical" evidence="2">
    <location>
        <begin position="364"/>
        <end position="383"/>
    </location>
</feature>
<feature type="transmembrane region" description="Helical" evidence="2">
    <location>
        <begin position="683"/>
        <end position="708"/>
    </location>
</feature>
<keyword evidence="5" id="KW-1185">Reference proteome</keyword>
<dbReference type="Proteomes" id="UP001596053">
    <property type="component" value="Unassembled WGS sequence"/>
</dbReference>
<accession>A0ABW0ITD5</accession>
<comment type="caution">
    <text evidence="4">The sequence shown here is derived from an EMBL/GenBank/DDBJ whole genome shotgun (WGS) entry which is preliminary data.</text>
</comment>
<dbReference type="PANTHER" id="PTHR43849:SF2">
    <property type="entry name" value="BLL3936 PROTEIN"/>
    <property type="match status" value="1"/>
</dbReference>
<feature type="transmembrane region" description="Helical" evidence="2">
    <location>
        <begin position="247"/>
        <end position="273"/>
    </location>
</feature>
<comment type="function">
    <text evidence="1">Part of the tripartite ATP-independent periplasmic (TRAP) transport system.</text>
</comment>
<keyword evidence="1" id="KW-1003">Cell membrane</keyword>